<feature type="region of interest" description="Disordered" evidence="1">
    <location>
        <begin position="1"/>
        <end position="22"/>
    </location>
</feature>
<keyword evidence="3" id="KW-1185">Reference proteome</keyword>
<reference evidence="2 3" key="1">
    <citation type="submission" date="2021-06" db="EMBL/GenBank/DDBJ databases">
        <title>Caerostris extrusa draft genome.</title>
        <authorList>
            <person name="Kono N."/>
            <person name="Arakawa K."/>
        </authorList>
    </citation>
    <scope>NUCLEOTIDE SEQUENCE [LARGE SCALE GENOMIC DNA]</scope>
</reference>
<organism evidence="2 3">
    <name type="scientific">Caerostris extrusa</name>
    <name type="common">Bark spider</name>
    <name type="synonym">Caerostris bankana</name>
    <dbReference type="NCBI Taxonomy" id="172846"/>
    <lineage>
        <taxon>Eukaryota</taxon>
        <taxon>Metazoa</taxon>
        <taxon>Ecdysozoa</taxon>
        <taxon>Arthropoda</taxon>
        <taxon>Chelicerata</taxon>
        <taxon>Arachnida</taxon>
        <taxon>Araneae</taxon>
        <taxon>Araneomorphae</taxon>
        <taxon>Entelegynae</taxon>
        <taxon>Araneoidea</taxon>
        <taxon>Araneidae</taxon>
        <taxon>Caerostris</taxon>
    </lineage>
</organism>
<dbReference type="AlphaFoldDB" id="A0AAV4W1T6"/>
<evidence type="ECO:0000313" key="3">
    <source>
        <dbReference type="Proteomes" id="UP001054945"/>
    </source>
</evidence>
<dbReference type="Proteomes" id="UP001054945">
    <property type="component" value="Unassembled WGS sequence"/>
</dbReference>
<name>A0AAV4W1T6_CAEEX</name>
<sequence>MMGHLQCRPTGSGAEEVAPQTRKKNLKRQLVKSLTDLLVVPSPLCCLRRERSCVRVIRASLTLALLMRGKKLVEGLALKMYPVLCHGKVSFLYWDMGDERHRQPPCRQSLTSCDKKSSRCRRINSDGLPWGRRLEIHFADNSELEDKNDRVFLDGLIRGLLQLEFFRYENFKGFVDLAWEDVENKMIKYNIYYTG</sequence>
<evidence type="ECO:0000313" key="2">
    <source>
        <dbReference type="EMBL" id="GIY76055.1"/>
    </source>
</evidence>
<protein>
    <submittedName>
        <fullName evidence="2">Uncharacterized protein</fullName>
    </submittedName>
</protein>
<dbReference type="EMBL" id="BPLR01015429">
    <property type="protein sequence ID" value="GIY76055.1"/>
    <property type="molecule type" value="Genomic_DNA"/>
</dbReference>
<evidence type="ECO:0000256" key="1">
    <source>
        <dbReference type="SAM" id="MobiDB-lite"/>
    </source>
</evidence>
<accession>A0AAV4W1T6</accession>
<proteinExistence type="predicted"/>
<comment type="caution">
    <text evidence="2">The sequence shown here is derived from an EMBL/GenBank/DDBJ whole genome shotgun (WGS) entry which is preliminary data.</text>
</comment>
<gene>
    <name evidence="2" type="ORF">CEXT_535871</name>
</gene>